<reference evidence="3" key="1">
    <citation type="submission" date="2023-04" db="EMBL/GenBank/DDBJ databases">
        <title>Candida boidinii NBRC 10035.</title>
        <authorList>
            <person name="Ichikawa N."/>
            <person name="Sato H."/>
            <person name="Tonouchi N."/>
        </authorList>
    </citation>
    <scope>NUCLEOTIDE SEQUENCE</scope>
    <source>
        <strain evidence="3">NBRC 10035</strain>
    </source>
</reference>
<comment type="similarity">
    <text evidence="1">Belongs to the SUN family.</text>
</comment>
<dbReference type="AlphaFoldDB" id="A0A9W6SVD9"/>
<dbReference type="Pfam" id="PF03856">
    <property type="entry name" value="SUN"/>
    <property type="match status" value="1"/>
</dbReference>
<accession>A0A9W6SVD9</accession>
<gene>
    <name evidence="3" type="ORF">Cboi02_000033800</name>
</gene>
<evidence type="ECO:0000256" key="1">
    <source>
        <dbReference type="ARBA" id="ARBA00010579"/>
    </source>
</evidence>
<feature type="chain" id="PRO_5040765983" evidence="2">
    <location>
        <begin position="22"/>
        <end position="304"/>
    </location>
</feature>
<dbReference type="EMBL" id="BSXN01000061">
    <property type="protein sequence ID" value="GME66899.1"/>
    <property type="molecule type" value="Genomic_DNA"/>
</dbReference>
<dbReference type="Proteomes" id="UP001165120">
    <property type="component" value="Unassembled WGS sequence"/>
</dbReference>
<evidence type="ECO:0000256" key="2">
    <source>
        <dbReference type="SAM" id="SignalP"/>
    </source>
</evidence>
<comment type="caution">
    <text evidence="3">The sequence shown here is derived from an EMBL/GenBank/DDBJ whole genome shotgun (WGS) entry which is preliminary data.</text>
</comment>
<sequence length="304" mass="32517">MQLTFASSLAILAGLIVSSNAAPAFHKHHEHVKRSQTCSFPSDDSIVAVTPKGKNGGWALHADTACTPGMWCPYACAPGQLMAQWDPSVTSYSYPGSQYGGLHCNDDGSLSKGFEDKPLCYEGKGTANVFNNAGKDVAICQTVLPGNEEMLIPTVVDASNTEKIAVPGTEYWAQTASHFYVNPPGVSAEEGCAWGSKDNSTPMGNWSPYVIGANMDDQENTYVKIGWNPVYFENSSPYKDEKPSFGIKMYCNDESKCNGNPCEINPSTQGLNKVSGSDSVSDGAAWCVLTATDKSAVTIEVFDC</sequence>
<evidence type="ECO:0000313" key="3">
    <source>
        <dbReference type="EMBL" id="GME66899.1"/>
    </source>
</evidence>
<dbReference type="PANTHER" id="PTHR31654:SF0">
    <property type="entry name" value="SECRETED BETA-GLUCOSIDASE ADG3-RELATED"/>
    <property type="match status" value="1"/>
</dbReference>
<keyword evidence="2" id="KW-0732">Signal</keyword>
<evidence type="ECO:0000313" key="4">
    <source>
        <dbReference type="Proteomes" id="UP001165120"/>
    </source>
</evidence>
<keyword evidence="4" id="KW-1185">Reference proteome</keyword>
<proteinExistence type="inferred from homology"/>
<feature type="signal peptide" evidence="2">
    <location>
        <begin position="1"/>
        <end position="21"/>
    </location>
</feature>
<protein>
    <submittedName>
        <fullName evidence="3">Unnamed protein product</fullName>
    </submittedName>
</protein>
<dbReference type="PANTHER" id="PTHR31654">
    <property type="entry name" value="SECRETED BETA-GLUCOSIDASE ADG3-RELATED"/>
    <property type="match status" value="1"/>
</dbReference>
<organism evidence="3 4">
    <name type="scientific">Candida boidinii</name>
    <name type="common">Yeast</name>
    <dbReference type="NCBI Taxonomy" id="5477"/>
    <lineage>
        <taxon>Eukaryota</taxon>
        <taxon>Fungi</taxon>
        <taxon>Dikarya</taxon>
        <taxon>Ascomycota</taxon>
        <taxon>Saccharomycotina</taxon>
        <taxon>Pichiomycetes</taxon>
        <taxon>Pichiales</taxon>
        <taxon>Pichiaceae</taxon>
        <taxon>Ogataea</taxon>
        <taxon>Ogataea/Candida clade</taxon>
    </lineage>
</organism>
<dbReference type="InterPro" id="IPR005556">
    <property type="entry name" value="SUN"/>
</dbReference>
<dbReference type="InterPro" id="IPR053088">
    <property type="entry name" value="Beta-glucosidase/SUN-like"/>
</dbReference>
<name>A0A9W6SVD9_CANBO</name>